<dbReference type="GO" id="GO:0022857">
    <property type="term" value="F:transmembrane transporter activity"/>
    <property type="evidence" value="ECO:0007669"/>
    <property type="project" value="UniProtKB-UniRule"/>
</dbReference>
<proteinExistence type="inferred from homology"/>
<keyword evidence="5 7" id="KW-0472">Membrane</keyword>
<dbReference type="OrthoDB" id="414473at2759"/>
<evidence type="ECO:0000256" key="2">
    <source>
        <dbReference type="ARBA" id="ARBA00007168"/>
    </source>
</evidence>
<comment type="subcellular location">
    <subcellularLocation>
        <location evidence="7">Cell membrane</location>
        <topology evidence="7">Multi-pass membrane protein</topology>
    </subcellularLocation>
    <subcellularLocation>
        <location evidence="1">Membrane</location>
        <topology evidence="1">Multi-pass membrane protein</topology>
    </subcellularLocation>
</comment>
<dbReference type="EMBL" id="CAJNJA010026252">
    <property type="protein sequence ID" value="CAE7556850.1"/>
    <property type="molecule type" value="Genomic_DNA"/>
</dbReference>
<accession>A0A812U8Q4</accession>
<comment type="similarity">
    <text evidence="2 7">Belongs to the CTL (choline transporter-like) family.</text>
</comment>
<feature type="region of interest" description="Disordered" evidence="8">
    <location>
        <begin position="669"/>
        <end position="694"/>
    </location>
</feature>
<name>A0A812U8Q4_9DINO</name>
<evidence type="ECO:0000256" key="8">
    <source>
        <dbReference type="SAM" id="MobiDB-lite"/>
    </source>
</evidence>
<sequence>MPDERSPLKGRGRQLARAGAEPEPPEPTPPVDENVTQAEKDAHIRPRTCTDVLCVALWVASLYGLYVTLIYAWENGDTRRLYHGLNWENQLCGVDAEVSAKPYLYWCTKPSDNALSQGDLSAANLPSSITDAAGHLIPLANAILSPSETMDLLHPICLASCPQDRSTFHPCLQNVETQQQAPRNFDGSFWVNNTYISHLVQDIETTLFAKRFCLPKENFLVEQLNETLSGSMNAVMYKTQEIVSARRVYILVGGLAILMCYLYLFAIDLLAAPIIYGMLLIATAGSFLTSLYFFYAALRIELGQALSVSEEALPLVESTNDRNWDLVVGGVSLLIGIAATCFWCCKKNSITFVIAAVKATIRILYDVPQLILLPAAGAVVRGVIFIIFLWGGALLVSAGEVEQVDLTQYVPKGIARTFSHTQDETLYIVYYCFSVFWMWELLLALETFVASYTVVIWYNAPLANGKKRVPCFPVVRAFFVGLTYHLGSLLFGAIILAIFRGAYMIVSLLESQVRGKGDDENDVAKTSAACCCCCLQCVEQILRYLNKGAYVLIAVNSDNYCSAADRALRLMSSNIFELGLLQGATVLFQVLGNVVIPGLGGYLTYLIVRHLEWFNDPASDHFVAQPDLVAVVGALICLAVSLAFMSVFDTVSDAMIYAYITDEEWRQENRLPPNPNIPPNLKKLLPESQQTDDE</sequence>
<evidence type="ECO:0000256" key="6">
    <source>
        <dbReference type="ARBA" id="ARBA00023180"/>
    </source>
</evidence>
<keyword evidence="3 7" id="KW-0812">Transmembrane</keyword>
<evidence type="ECO:0000256" key="3">
    <source>
        <dbReference type="ARBA" id="ARBA00022692"/>
    </source>
</evidence>
<evidence type="ECO:0000256" key="1">
    <source>
        <dbReference type="ARBA" id="ARBA00004141"/>
    </source>
</evidence>
<feature type="transmembrane region" description="Helical" evidence="7">
    <location>
        <begin position="478"/>
        <end position="499"/>
    </location>
</feature>
<keyword evidence="10" id="KW-1185">Reference proteome</keyword>
<feature type="transmembrane region" description="Helical" evidence="7">
    <location>
        <begin position="428"/>
        <end position="458"/>
    </location>
</feature>
<keyword evidence="4 7" id="KW-1133">Transmembrane helix</keyword>
<evidence type="ECO:0000256" key="5">
    <source>
        <dbReference type="ARBA" id="ARBA00023136"/>
    </source>
</evidence>
<dbReference type="InterPro" id="IPR007603">
    <property type="entry name" value="Choline_transptr-like"/>
</dbReference>
<organism evidence="9 10">
    <name type="scientific">Symbiodinium necroappetens</name>
    <dbReference type="NCBI Taxonomy" id="1628268"/>
    <lineage>
        <taxon>Eukaryota</taxon>
        <taxon>Sar</taxon>
        <taxon>Alveolata</taxon>
        <taxon>Dinophyceae</taxon>
        <taxon>Suessiales</taxon>
        <taxon>Symbiodiniaceae</taxon>
        <taxon>Symbiodinium</taxon>
    </lineage>
</organism>
<dbReference type="Proteomes" id="UP000601435">
    <property type="component" value="Unassembled WGS sequence"/>
</dbReference>
<feature type="transmembrane region" description="Helical" evidence="7">
    <location>
        <begin position="628"/>
        <end position="648"/>
    </location>
</feature>
<keyword evidence="6" id="KW-0325">Glycoprotein</keyword>
<evidence type="ECO:0000313" key="10">
    <source>
        <dbReference type="Proteomes" id="UP000601435"/>
    </source>
</evidence>
<dbReference type="PANTHER" id="PTHR12385:SF14">
    <property type="entry name" value="CHOLINE TRANSPORTER-LIKE 2"/>
    <property type="match status" value="1"/>
</dbReference>
<dbReference type="GO" id="GO:0005886">
    <property type="term" value="C:plasma membrane"/>
    <property type="evidence" value="ECO:0007669"/>
    <property type="project" value="UniProtKB-SubCell"/>
</dbReference>
<dbReference type="PANTHER" id="PTHR12385">
    <property type="entry name" value="CHOLINE TRANSPORTER-LIKE (SLC FAMILY 44)"/>
    <property type="match status" value="1"/>
</dbReference>
<evidence type="ECO:0000256" key="7">
    <source>
        <dbReference type="RuleBase" id="RU368066"/>
    </source>
</evidence>
<evidence type="ECO:0000256" key="4">
    <source>
        <dbReference type="ARBA" id="ARBA00022989"/>
    </source>
</evidence>
<feature type="transmembrane region" description="Helical" evidence="7">
    <location>
        <begin position="578"/>
        <end position="608"/>
    </location>
</feature>
<feature type="transmembrane region" description="Helical" evidence="7">
    <location>
        <begin position="248"/>
        <end position="267"/>
    </location>
</feature>
<evidence type="ECO:0000313" key="9">
    <source>
        <dbReference type="EMBL" id="CAE7556850.1"/>
    </source>
</evidence>
<dbReference type="AlphaFoldDB" id="A0A812U8Q4"/>
<feature type="transmembrane region" description="Helical" evidence="7">
    <location>
        <begin position="274"/>
        <end position="295"/>
    </location>
</feature>
<gene>
    <name evidence="9" type="primary">SLC44A2</name>
    <name evidence="9" type="ORF">SNEC2469_LOCUS16071</name>
</gene>
<feature type="region of interest" description="Disordered" evidence="8">
    <location>
        <begin position="1"/>
        <end position="39"/>
    </location>
</feature>
<reference evidence="9" key="1">
    <citation type="submission" date="2021-02" db="EMBL/GenBank/DDBJ databases">
        <authorList>
            <person name="Dougan E. K."/>
            <person name="Rhodes N."/>
            <person name="Thang M."/>
            <person name="Chan C."/>
        </authorList>
    </citation>
    <scope>NUCLEOTIDE SEQUENCE</scope>
</reference>
<dbReference type="Pfam" id="PF04515">
    <property type="entry name" value="Choline_transpo"/>
    <property type="match status" value="1"/>
</dbReference>
<feature type="transmembrane region" description="Helical" evidence="7">
    <location>
        <begin position="52"/>
        <end position="73"/>
    </location>
</feature>
<feature type="transmembrane region" description="Helical" evidence="7">
    <location>
        <begin position="326"/>
        <end position="344"/>
    </location>
</feature>
<comment type="caution">
    <text evidence="9">The sequence shown here is derived from an EMBL/GenBank/DDBJ whole genome shotgun (WGS) entry which is preliminary data.</text>
</comment>
<feature type="transmembrane region" description="Helical" evidence="7">
    <location>
        <begin position="371"/>
        <end position="396"/>
    </location>
</feature>
<protein>
    <recommendedName>
        <fullName evidence="7">Choline transporter-like protein</fullName>
    </recommendedName>
</protein>
<comment type="function">
    <text evidence="7">Choline transporter.</text>
</comment>